<sequence length="32" mass="3654">MLSKSVLIYTTVVLRAFCFNCSSIFFPHSADR</sequence>
<evidence type="ECO:0000313" key="2">
    <source>
        <dbReference type="EMBL" id="DAE31173.1"/>
    </source>
</evidence>
<keyword evidence="1" id="KW-0472">Membrane</keyword>
<reference evidence="2" key="1">
    <citation type="journal article" date="2021" name="Proc. Natl. Acad. Sci. U.S.A.">
        <title>A Catalog of Tens of Thousands of Viruses from Human Metagenomes Reveals Hidden Associations with Chronic Diseases.</title>
        <authorList>
            <person name="Tisza M.J."/>
            <person name="Buck C.B."/>
        </authorList>
    </citation>
    <scope>NUCLEOTIDE SEQUENCE</scope>
    <source>
        <strain evidence="2">CtML55</strain>
    </source>
</reference>
<accession>A0A8S5RJG1</accession>
<organism evidence="2">
    <name type="scientific">virus sp. ctML55</name>
    <dbReference type="NCBI Taxonomy" id="2827627"/>
    <lineage>
        <taxon>Viruses</taxon>
    </lineage>
</organism>
<evidence type="ECO:0000256" key="1">
    <source>
        <dbReference type="SAM" id="Phobius"/>
    </source>
</evidence>
<proteinExistence type="predicted"/>
<protein>
    <submittedName>
        <fullName evidence="2">Uncharacterized protein</fullName>
    </submittedName>
</protein>
<keyword evidence="1" id="KW-0812">Transmembrane</keyword>
<name>A0A8S5RJG1_9VIRU</name>
<dbReference type="EMBL" id="BK059105">
    <property type="protein sequence ID" value="DAE31173.1"/>
    <property type="molecule type" value="Genomic_DNA"/>
</dbReference>
<feature type="transmembrane region" description="Helical" evidence="1">
    <location>
        <begin position="6"/>
        <end position="26"/>
    </location>
</feature>
<keyword evidence="1" id="KW-1133">Transmembrane helix</keyword>